<dbReference type="Pfam" id="PF25212">
    <property type="entry name" value="HVO_A0114"/>
    <property type="match status" value="1"/>
</dbReference>
<dbReference type="InterPro" id="IPR036388">
    <property type="entry name" value="WH-like_DNA-bd_sf"/>
</dbReference>
<dbReference type="OrthoDB" id="325082at2157"/>
<dbReference type="Gene3D" id="1.10.10.10">
    <property type="entry name" value="Winged helix-like DNA-binding domain superfamily/Winged helix DNA-binding domain"/>
    <property type="match status" value="1"/>
</dbReference>
<dbReference type="Proteomes" id="UP000823736">
    <property type="component" value="Unassembled WGS sequence"/>
</dbReference>
<comment type="caution">
    <text evidence="1">The sequence shown here is derived from an EMBL/GenBank/DDBJ whole genome shotgun (WGS) entry which is preliminary data.</text>
</comment>
<evidence type="ECO:0000313" key="2">
    <source>
        <dbReference type="Proteomes" id="UP000823736"/>
    </source>
</evidence>
<gene>
    <name evidence="1" type="ORF">J2753_000089</name>
</gene>
<dbReference type="EMBL" id="JAGGLC010000001">
    <property type="protein sequence ID" value="MBP1985616.1"/>
    <property type="molecule type" value="Genomic_DNA"/>
</dbReference>
<evidence type="ECO:0000313" key="1">
    <source>
        <dbReference type="EMBL" id="MBP1985616.1"/>
    </source>
</evidence>
<proteinExistence type="predicted"/>
<reference evidence="1" key="1">
    <citation type="submission" date="2021-03" db="EMBL/GenBank/DDBJ databases">
        <title>Genomic Encyclopedia of Type Strains, Phase IV (KMG-IV): sequencing the most valuable type-strain genomes for metagenomic binning, comparative biology and taxonomic classification.</title>
        <authorList>
            <person name="Goeker M."/>
        </authorList>
    </citation>
    <scope>NUCLEOTIDE SEQUENCE</scope>
    <source>
        <strain evidence="1">DSM 26232</strain>
    </source>
</reference>
<dbReference type="RefSeq" id="WP_209489377.1">
    <property type="nucleotide sequence ID" value="NZ_JAGGLC010000001.1"/>
</dbReference>
<accession>A0A8T4GRZ4</accession>
<name>A0A8T4GRZ4_9EURY</name>
<protein>
    <submittedName>
        <fullName evidence="1">Putative transcriptional regulator</fullName>
    </submittedName>
</protein>
<dbReference type="InterPro" id="IPR036390">
    <property type="entry name" value="WH_DNA-bd_sf"/>
</dbReference>
<dbReference type="SUPFAM" id="SSF46785">
    <property type="entry name" value="Winged helix' DNA-binding domain"/>
    <property type="match status" value="1"/>
</dbReference>
<organism evidence="1 2">
    <name type="scientific">Halolamina salifodinae</name>
    <dbReference type="NCBI Taxonomy" id="1202767"/>
    <lineage>
        <taxon>Archaea</taxon>
        <taxon>Methanobacteriati</taxon>
        <taxon>Methanobacteriota</taxon>
        <taxon>Stenosarchaea group</taxon>
        <taxon>Halobacteria</taxon>
        <taxon>Halobacteriales</taxon>
        <taxon>Haloferacaceae</taxon>
    </lineage>
</organism>
<dbReference type="AlphaFoldDB" id="A0A8T4GRZ4"/>
<sequence>MSQKTLVVTVGTLEEMMDRTEDAMEAALEGDLPEEAPPSRVTFEDPDELLRVFSPRAIELLRVIAQEEPASMREAARLVDRDIKDVSRNLNQLAEFGVVEFEQEGRSKRPVVPFDDIEVHLSLRDDAESGNRSKAPT</sequence>
<keyword evidence="2" id="KW-1185">Reference proteome</keyword>